<dbReference type="EMBL" id="JBFAQK010000019">
    <property type="protein sequence ID" value="MEV4682285.1"/>
    <property type="molecule type" value="Genomic_DNA"/>
</dbReference>
<name>A0ABV3HUM9_9ACTN</name>
<keyword evidence="2" id="KW-1185">Reference proteome</keyword>
<reference evidence="1 2" key="1">
    <citation type="submission" date="2024-06" db="EMBL/GenBank/DDBJ databases">
        <title>The Natural Products Discovery Center: Release of the First 8490 Sequenced Strains for Exploring Actinobacteria Biosynthetic Diversity.</title>
        <authorList>
            <person name="Kalkreuter E."/>
            <person name="Kautsar S.A."/>
            <person name="Yang D."/>
            <person name="Bader C.D."/>
            <person name="Teijaro C.N."/>
            <person name="Fluegel L."/>
            <person name="Davis C.M."/>
            <person name="Simpson J.R."/>
            <person name="Lauterbach L."/>
            <person name="Steele A.D."/>
            <person name="Gui C."/>
            <person name="Meng S."/>
            <person name="Li G."/>
            <person name="Viehrig K."/>
            <person name="Ye F."/>
            <person name="Su P."/>
            <person name="Kiefer A.F."/>
            <person name="Nichols A."/>
            <person name="Cepeda A.J."/>
            <person name="Yan W."/>
            <person name="Fan B."/>
            <person name="Jiang Y."/>
            <person name="Adhikari A."/>
            <person name="Zheng C.-J."/>
            <person name="Schuster L."/>
            <person name="Cowan T.M."/>
            <person name="Smanski M.J."/>
            <person name="Chevrette M.G."/>
            <person name="De Carvalho L.P.S."/>
            <person name="Shen B."/>
        </authorList>
    </citation>
    <scope>NUCLEOTIDE SEQUENCE [LARGE SCALE GENOMIC DNA]</scope>
    <source>
        <strain evidence="1 2">NPDC049344</strain>
    </source>
</reference>
<organism evidence="1 2">
    <name type="scientific">Streptomyces kurssanovii</name>
    <dbReference type="NCBI Taxonomy" id="67312"/>
    <lineage>
        <taxon>Bacteria</taxon>
        <taxon>Bacillati</taxon>
        <taxon>Actinomycetota</taxon>
        <taxon>Actinomycetes</taxon>
        <taxon>Kitasatosporales</taxon>
        <taxon>Streptomycetaceae</taxon>
        <taxon>Streptomyces</taxon>
    </lineage>
</organism>
<accession>A0ABV3HUM9</accession>
<sequence length="46" mass="4598">MPLELHKQAKQPVSAALADSYGHPFDPVVVTAPAGARAGSAPGTGE</sequence>
<evidence type="ECO:0000313" key="2">
    <source>
        <dbReference type="Proteomes" id="UP001552521"/>
    </source>
</evidence>
<dbReference type="RefSeq" id="WP_364593979.1">
    <property type="nucleotide sequence ID" value="NZ_JBFAQK010000019.1"/>
</dbReference>
<dbReference type="Proteomes" id="UP001552521">
    <property type="component" value="Unassembled WGS sequence"/>
</dbReference>
<proteinExistence type="predicted"/>
<evidence type="ECO:0000313" key="1">
    <source>
        <dbReference type="EMBL" id="MEV4682285.1"/>
    </source>
</evidence>
<comment type="caution">
    <text evidence="1">The sequence shown here is derived from an EMBL/GenBank/DDBJ whole genome shotgun (WGS) entry which is preliminary data.</text>
</comment>
<gene>
    <name evidence="1" type="ORF">AB0K36_16070</name>
</gene>
<protein>
    <submittedName>
        <fullName evidence="1">Uncharacterized protein</fullName>
    </submittedName>
</protein>